<evidence type="ECO:0000256" key="8">
    <source>
        <dbReference type="HAMAP-Rule" id="MF_00316"/>
    </source>
</evidence>
<comment type="subcellular location">
    <subcellularLocation>
        <location evidence="8">Cytoplasm</location>
    </subcellularLocation>
</comment>
<dbReference type="STRING" id="1513793.SAMN06296036_11699"/>
<comment type="function">
    <text evidence="8">Transfers a GMP moiety from GTP to Mo-molybdopterin (Mo-MPT) cofactor (Moco or molybdenum cofactor) to form Mo-molybdopterin guanine dinucleotide (Mo-MGD) cofactor.</text>
</comment>
<dbReference type="GO" id="GO:0061603">
    <property type="term" value="F:molybdenum cofactor guanylyltransferase activity"/>
    <property type="evidence" value="ECO:0007669"/>
    <property type="project" value="UniProtKB-EC"/>
</dbReference>
<dbReference type="InterPro" id="IPR029044">
    <property type="entry name" value="Nucleotide-diphossugar_trans"/>
</dbReference>
<dbReference type="PANTHER" id="PTHR19136">
    <property type="entry name" value="MOLYBDENUM COFACTOR GUANYLYLTRANSFERASE"/>
    <property type="match status" value="1"/>
</dbReference>
<evidence type="ECO:0000256" key="7">
    <source>
        <dbReference type="ARBA" id="ARBA00023150"/>
    </source>
</evidence>
<keyword evidence="4 8" id="KW-0547">Nucleotide-binding</keyword>
<protein>
    <recommendedName>
        <fullName evidence="8">Probable molybdenum cofactor guanylyltransferase</fullName>
        <shortName evidence="8">MoCo guanylyltransferase</shortName>
        <ecNumber evidence="8">2.7.7.77</ecNumber>
    </recommendedName>
    <alternativeName>
        <fullName evidence="8">GTP:molybdopterin guanylyltransferase</fullName>
    </alternativeName>
    <alternativeName>
        <fullName evidence="8">Mo-MPT guanylyltransferase</fullName>
    </alternativeName>
    <alternativeName>
        <fullName evidence="8">Molybdopterin guanylyltransferase</fullName>
    </alternativeName>
    <alternativeName>
        <fullName evidence="8">Molybdopterin-guanine dinucleotide synthase</fullName>
        <shortName evidence="8">MGD synthase</shortName>
    </alternativeName>
</protein>
<comment type="domain">
    <text evidence="8">The N-terminal domain determines nucleotide recognition and specific binding, while the C-terminal domain determines the specific binding to the target protein.</text>
</comment>
<evidence type="ECO:0000256" key="5">
    <source>
        <dbReference type="ARBA" id="ARBA00022842"/>
    </source>
</evidence>
<feature type="binding site" evidence="8">
    <location>
        <position position="197"/>
    </location>
    <ligand>
        <name>GTP</name>
        <dbReference type="ChEBI" id="CHEBI:37565"/>
    </ligand>
</feature>
<sequence>MSRKKAKHLYHPTEIAIAGYSGSGKTTLICQLLNIWRNSYRVAYIKHDAHRFVMDRPGKDTSLAWQAGAEQVFIADQEHFASLSRGTSSMFQQRSMSRDFDFALVEGHKASKIPKLLFWNPELKPMVNNGEITEVLAWIGEPNEHPDPEGGLPYFRRDDVAAIAHFIAQNWQEVLQGKPLSGLVLTGGQSSRMGQDKALLRYGDKPQAQVAFDLLEQNLEEVYISSRPGQWQGTPLAELPQISDRFEGFGPMGGILSAMLAFPERSWLVVACDLPRLDPNTIERLINERQATQLATCYRSLHDGLPEPLCAIYESRMKERLFEALGQGIHCPRKVLIHSASKVLELGESNTLENINYQSEYQAFKEQGALT</sequence>
<comment type="similarity">
    <text evidence="8">Belongs to the MobA family.</text>
</comment>
<keyword evidence="12" id="KW-1185">Reference proteome</keyword>
<dbReference type="Pfam" id="PF03205">
    <property type="entry name" value="MobB"/>
    <property type="match status" value="1"/>
</dbReference>
<comment type="cofactor">
    <cofactor evidence="8">
        <name>Mg(2+)</name>
        <dbReference type="ChEBI" id="CHEBI:18420"/>
    </cofactor>
</comment>
<evidence type="ECO:0000256" key="6">
    <source>
        <dbReference type="ARBA" id="ARBA00023134"/>
    </source>
</evidence>
<name>A0A1Y6CFW6_9BACT</name>
<evidence type="ECO:0000313" key="11">
    <source>
        <dbReference type="EMBL" id="SMF53049.1"/>
    </source>
</evidence>
<dbReference type="GO" id="GO:0046872">
    <property type="term" value="F:metal ion binding"/>
    <property type="evidence" value="ECO:0007669"/>
    <property type="project" value="UniProtKB-KW"/>
</dbReference>
<keyword evidence="7 8" id="KW-0501">Molybdenum cofactor biosynthesis</keyword>
<gene>
    <name evidence="8" type="primary">mobA</name>
    <name evidence="11" type="ORF">SAMN06296036_11699</name>
</gene>
<feature type="binding site" evidence="8">
    <location>
        <position position="244"/>
    </location>
    <ligand>
        <name>GTP</name>
        <dbReference type="ChEBI" id="CHEBI:37565"/>
    </ligand>
</feature>
<dbReference type="GO" id="GO:0006777">
    <property type="term" value="P:Mo-molybdopterin cofactor biosynthetic process"/>
    <property type="evidence" value="ECO:0007669"/>
    <property type="project" value="UniProtKB-KW"/>
</dbReference>
<dbReference type="HAMAP" id="MF_00316">
    <property type="entry name" value="MobA"/>
    <property type="match status" value="1"/>
</dbReference>
<evidence type="ECO:0000256" key="1">
    <source>
        <dbReference type="ARBA" id="ARBA00022490"/>
    </source>
</evidence>
<reference evidence="12" key="1">
    <citation type="submission" date="2017-04" db="EMBL/GenBank/DDBJ databases">
        <authorList>
            <person name="Varghese N."/>
            <person name="Submissions S."/>
        </authorList>
    </citation>
    <scope>NUCLEOTIDE SEQUENCE [LARGE SCALE GENOMIC DNA]</scope>
    <source>
        <strain evidence="12">RKEM611</strain>
    </source>
</reference>
<evidence type="ECO:0000256" key="2">
    <source>
        <dbReference type="ARBA" id="ARBA00022679"/>
    </source>
</evidence>
<keyword evidence="5 8" id="KW-0460">Magnesium</keyword>
<dbReference type="Pfam" id="PF12804">
    <property type="entry name" value="NTP_transf_3"/>
    <property type="match status" value="1"/>
</dbReference>
<dbReference type="EMBL" id="FWZT01000016">
    <property type="protein sequence ID" value="SMF53049.1"/>
    <property type="molecule type" value="Genomic_DNA"/>
</dbReference>
<feature type="domain" description="MobA-like NTP transferase" evidence="10">
    <location>
        <begin position="182"/>
        <end position="328"/>
    </location>
</feature>
<keyword evidence="3 8" id="KW-0479">Metal-binding</keyword>
<dbReference type="InterPro" id="IPR013482">
    <property type="entry name" value="Molybde_CF_guanTrfase"/>
</dbReference>
<dbReference type="SUPFAM" id="SSF53448">
    <property type="entry name" value="Nucleotide-diphospho-sugar transferases"/>
    <property type="match status" value="1"/>
</dbReference>
<dbReference type="AlphaFoldDB" id="A0A1Y6CFW6"/>
<dbReference type="GO" id="GO:0005737">
    <property type="term" value="C:cytoplasm"/>
    <property type="evidence" value="ECO:0007669"/>
    <property type="project" value="UniProtKB-SubCell"/>
</dbReference>
<dbReference type="Proteomes" id="UP000192907">
    <property type="component" value="Unassembled WGS sequence"/>
</dbReference>
<dbReference type="SUPFAM" id="SSF52540">
    <property type="entry name" value="P-loop containing nucleoside triphosphate hydrolases"/>
    <property type="match status" value="1"/>
</dbReference>
<dbReference type="InterPro" id="IPR027417">
    <property type="entry name" value="P-loop_NTPase"/>
</dbReference>
<keyword evidence="6 8" id="KW-0342">GTP-binding</keyword>
<feature type="domain" description="Molybdopterin-guanine dinucleotide biosynthesis protein B (MobB)" evidence="9">
    <location>
        <begin position="15"/>
        <end position="125"/>
    </location>
</feature>
<dbReference type="CDD" id="cd02503">
    <property type="entry name" value="MobA"/>
    <property type="match status" value="1"/>
</dbReference>
<dbReference type="Gene3D" id="3.40.50.300">
    <property type="entry name" value="P-loop containing nucleotide triphosphate hydrolases"/>
    <property type="match status" value="1"/>
</dbReference>
<dbReference type="EC" id="2.7.7.77" evidence="8"/>
<dbReference type="GO" id="GO:0005525">
    <property type="term" value="F:GTP binding"/>
    <property type="evidence" value="ECO:0007669"/>
    <property type="project" value="UniProtKB-UniRule"/>
</dbReference>
<dbReference type="NCBIfam" id="TIGR00176">
    <property type="entry name" value="mobB"/>
    <property type="match status" value="1"/>
</dbReference>
<dbReference type="PANTHER" id="PTHR19136:SF81">
    <property type="entry name" value="MOLYBDENUM COFACTOR GUANYLYLTRANSFERASE"/>
    <property type="match status" value="1"/>
</dbReference>
<feature type="binding site" evidence="8">
    <location>
        <position position="273"/>
    </location>
    <ligand>
        <name>GTP</name>
        <dbReference type="ChEBI" id="CHEBI:37565"/>
    </ligand>
</feature>
<proteinExistence type="inferred from homology"/>
<comment type="caution">
    <text evidence="8">Lacks conserved residue(s) required for the propagation of feature annotation.</text>
</comment>
<feature type="binding site" evidence="8">
    <location>
        <begin position="185"/>
        <end position="187"/>
    </location>
    <ligand>
        <name>GTP</name>
        <dbReference type="ChEBI" id="CHEBI:37565"/>
    </ligand>
</feature>
<dbReference type="Gene3D" id="3.90.550.10">
    <property type="entry name" value="Spore Coat Polysaccharide Biosynthesis Protein SpsA, Chain A"/>
    <property type="match status" value="1"/>
</dbReference>
<evidence type="ECO:0000256" key="3">
    <source>
        <dbReference type="ARBA" id="ARBA00022723"/>
    </source>
</evidence>
<dbReference type="InterPro" id="IPR025877">
    <property type="entry name" value="MobA-like_NTP_Trfase"/>
</dbReference>
<comment type="catalytic activity">
    <reaction evidence="8">
        <text>Mo-molybdopterin + GTP + H(+) = Mo-molybdopterin guanine dinucleotide + diphosphate</text>
        <dbReference type="Rhea" id="RHEA:34243"/>
        <dbReference type="ChEBI" id="CHEBI:15378"/>
        <dbReference type="ChEBI" id="CHEBI:33019"/>
        <dbReference type="ChEBI" id="CHEBI:37565"/>
        <dbReference type="ChEBI" id="CHEBI:71302"/>
        <dbReference type="ChEBI" id="CHEBI:71310"/>
        <dbReference type="EC" id="2.7.7.77"/>
    </reaction>
</comment>
<feature type="binding site" evidence="8">
    <location>
        <position position="273"/>
    </location>
    <ligand>
        <name>Mg(2+)</name>
        <dbReference type="ChEBI" id="CHEBI:18420"/>
    </ligand>
</feature>
<organism evidence="11 12">
    <name type="scientific">Pseudobacteriovorax antillogorgiicola</name>
    <dbReference type="NCBI Taxonomy" id="1513793"/>
    <lineage>
        <taxon>Bacteria</taxon>
        <taxon>Pseudomonadati</taxon>
        <taxon>Bdellovibrionota</taxon>
        <taxon>Oligoflexia</taxon>
        <taxon>Oligoflexales</taxon>
        <taxon>Pseudobacteriovoracaceae</taxon>
        <taxon>Pseudobacteriovorax</taxon>
    </lineage>
</organism>
<keyword evidence="2 8" id="KW-0808">Transferase</keyword>
<dbReference type="InterPro" id="IPR004435">
    <property type="entry name" value="MobB_dom"/>
</dbReference>
<accession>A0A1Y6CFW6</accession>
<evidence type="ECO:0000259" key="10">
    <source>
        <dbReference type="Pfam" id="PF12804"/>
    </source>
</evidence>
<evidence type="ECO:0000313" key="12">
    <source>
        <dbReference type="Proteomes" id="UP000192907"/>
    </source>
</evidence>
<evidence type="ECO:0000256" key="4">
    <source>
        <dbReference type="ARBA" id="ARBA00022741"/>
    </source>
</evidence>
<dbReference type="RefSeq" id="WP_159455507.1">
    <property type="nucleotide sequence ID" value="NZ_FWZT01000016.1"/>
</dbReference>
<evidence type="ECO:0000259" key="9">
    <source>
        <dbReference type="Pfam" id="PF03205"/>
    </source>
</evidence>
<keyword evidence="1 8" id="KW-0963">Cytoplasm</keyword>